<sequence>MKKPNWTPPSKLFGIVWGFLYFLIALSITIVESKVGILNTSSYFLLTWIINYLANQAFSFFQFKVKRLDLATIDCLVVALTGILLCFLTIPYSLLAALLLVPYVVWVIFATYLSYRIYRLNI</sequence>
<evidence type="ECO:0000256" key="1">
    <source>
        <dbReference type="ARBA" id="ARBA00004141"/>
    </source>
</evidence>
<reference evidence="8" key="1">
    <citation type="journal article" date="2019" name="Int. J. Syst. Evol. Microbiol.">
        <title>The Global Catalogue of Microorganisms (GCM) 10K type strain sequencing project: providing services to taxonomists for standard genome sequencing and annotation.</title>
        <authorList>
            <consortium name="The Broad Institute Genomics Platform"/>
            <consortium name="The Broad Institute Genome Sequencing Center for Infectious Disease"/>
            <person name="Wu L."/>
            <person name="Ma J."/>
        </authorList>
    </citation>
    <scope>NUCLEOTIDE SEQUENCE [LARGE SCALE GENOMIC DNA]</scope>
    <source>
        <strain evidence="8">CGMCC 1.14993</strain>
    </source>
</reference>
<dbReference type="PANTHER" id="PTHR10057:SF0">
    <property type="entry name" value="TRANSLOCATOR PROTEIN"/>
    <property type="match status" value="1"/>
</dbReference>
<feature type="transmembrane region" description="Helical" evidence="6">
    <location>
        <begin position="96"/>
        <end position="115"/>
    </location>
</feature>
<evidence type="ECO:0000313" key="8">
    <source>
        <dbReference type="Proteomes" id="UP000626244"/>
    </source>
</evidence>
<evidence type="ECO:0000256" key="6">
    <source>
        <dbReference type="SAM" id="Phobius"/>
    </source>
</evidence>
<dbReference type="EMBL" id="BMHB01000001">
    <property type="protein sequence ID" value="GGI15563.1"/>
    <property type="molecule type" value="Genomic_DNA"/>
</dbReference>
<dbReference type="GO" id="GO:0033013">
    <property type="term" value="P:tetrapyrrole metabolic process"/>
    <property type="evidence" value="ECO:0007669"/>
    <property type="project" value="UniProtKB-ARBA"/>
</dbReference>
<keyword evidence="8" id="KW-1185">Reference proteome</keyword>
<keyword evidence="3 6" id="KW-0812">Transmembrane</keyword>
<dbReference type="CDD" id="cd15904">
    <property type="entry name" value="TSPO_MBR"/>
    <property type="match status" value="1"/>
</dbReference>
<organism evidence="7 8">
    <name type="scientific">Gottfriedia solisilvae</name>
    <dbReference type="NCBI Taxonomy" id="1516104"/>
    <lineage>
        <taxon>Bacteria</taxon>
        <taxon>Bacillati</taxon>
        <taxon>Bacillota</taxon>
        <taxon>Bacilli</taxon>
        <taxon>Bacillales</taxon>
        <taxon>Bacillaceae</taxon>
        <taxon>Gottfriedia</taxon>
    </lineage>
</organism>
<comment type="subcellular location">
    <subcellularLocation>
        <location evidence="1">Membrane</location>
        <topology evidence="1">Multi-pass membrane protein</topology>
    </subcellularLocation>
</comment>
<dbReference type="Gene3D" id="1.20.1260.100">
    <property type="entry name" value="TspO/MBR protein"/>
    <property type="match status" value="1"/>
</dbReference>
<evidence type="ECO:0000256" key="4">
    <source>
        <dbReference type="ARBA" id="ARBA00022989"/>
    </source>
</evidence>
<keyword evidence="4 6" id="KW-1133">Transmembrane helix</keyword>
<comment type="similarity">
    <text evidence="2">Belongs to the TspO/BZRP family.</text>
</comment>
<gene>
    <name evidence="7" type="ORF">GCM10007380_28610</name>
</gene>
<dbReference type="AlphaFoldDB" id="A0A8J3AL01"/>
<evidence type="ECO:0000256" key="5">
    <source>
        <dbReference type="ARBA" id="ARBA00023136"/>
    </source>
</evidence>
<dbReference type="Pfam" id="PF03073">
    <property type="entry name" value="TspO_MBR"/>
    <property type="match status" value="1"/>
</dbReference>
<protein>
    <submittedName>
        <fullName evidence="7">Tryptophan-rich sensory protein</fullName>
    </submittedName>
</protein>
<comment type="caution">
    <text evidence="7">The sequence shown here is derived from an EMBL/GenBank/DDBJ whole genome shotgun (WGS) entry which is preliminary data.</text>
</comment>
<dbReference type="PANTHER" id="PTHR10057">
    <property type="entry name" value="PERIPHERAL-TYPE BENZODIAZEPINE RECEPTOR"/>
    <property type="match status" value="1"/>
</dbReference>
<proteinExistence type="inferred from homology"/>
<keyword evidence="5 6" id="KW-0472">Membrane</keyword>
<feature type="transmembrane region" description="Helical" evidence="6">
    <location>
        <begin position="70"/>
        <end position="90"/>
    </location>
</feature>
<feature type="transmembrane region" description="Helical" evidence="6">
    <location>
        <begin position="12"/>
        <end position="31"/>
    </location>
</feature>
<dbReference type="PIRSF" id="PIRSF005859">
    <property type="entry name" value="PBR"/>
    <property type="match status" value="1"/>
</dbReference>
<name>A0A8J3AL01_9BACI</name>
<evidence type="ECO:0000313" key="7">
    <source>
        <dbReference type="EMBL" id="GGI15563.1"/>
    </source>
</evidence>
<feature type="transmembrane region" description="Helical" evidence="6">
    <location>
        <begin position="43"/>
        <end position="63"/>
    </location>
</feature>
<evidence type="ECO:0000256" key="3">
    <source>
        <dbReference type="ARBA" id="ARBA00022692"/>
    </source>
</evidence>
<dbReference type="GO" id="GO:0016020">
    <property type="term" value="C:membrane"/>
    <property type="evidence" value="ECO:0007669"/>
    <property type="project" value="UniProtKB-SubCell"/>
</dbReference>
<dbReference type="FunFam" id="1.20.1260.100:FF:000001">
    <property type="entry name" value="translocator protein 2"/>
    <property type="match status" value="1"/>
</dbReference>
<evidence type="ECO:0000256" key="2">
    <source>
        <dbReference type="ARBA" id="ARBA00007524"/>
    </source>
</evidence>
<dbReference type="Proteomes" id="UP000626244">
    <property type="component" value="Unassembled WGS sequence"/>
</dbReference>
<accession>A0A8J3AL01</accession>
<dbReference type="InterPro" id="IPR004307">
    <property type="entry name" value="TspO_MBR"/>
</dbReference>
<dbReference type="InterPro" id="IPR038330">
    <property type="entry name" value="TspO/MBR-related_sf"/>
</dbReference>